<dbReference type="EMBL" id="MK814632">
    <property type="protein sequence ID" value="QCI05447.1"/>
    <property type="molecule type" value="Genomic_DNA"/>
</dbReference>
<keyword evidence="2" id="KW-0812">Transmembrane</keyword>
<accession>A0A4D6WP78</accession>
<name>A0A4D6WP78_9FLOR</name>
<evidence type="ECO:0000256" key="2">
    <source>
        <dbReference type="SAM" id="Phobius"/>
    </source>
</evidence>
<protein>
    <submittedName>
        <fullName evidence="3">Thiol:disulfide interchange protein</fullName>
    </submittedName>
</protein>
<feature type="transmembrane region" description="Helical" evidence="2">
    <location>
        <begin position="72"/>
        <end position="93"/>
    </location>
</feature>
<dbReference type="PANTHER" id="PTHR31272:SF6">
    <property type="entry name" value="CYTOCHROME C-TYPE BIOGENESIS CCDA-LIKE CHLOROPLASTIC PROTEIN"/>
    <property type="match status" value="1"/>
</dbReference>
<feature type="transmembrane region" description="Helical" evidence="2">
    <location>
        <begin position="220"/>
        <end position="238"/>
    </location>
</feature>
<evidence type="ECO:0000256" key="1">
    <source>
        <dbReference type="ARBA" id="ARBA00022748"/>
    </source>
</evidence>
<keyword evidence="2" id="KW-1133">Transmembrane helix</keyword>
<keyword evidence="3" id="KW-0934">Plastid</keyword>
<dbReference type="GO" id="GO:0017004">
    <property type="term" value="P:cytochrome complex assembly"/>
    <property type="evidence" value="ECO:0007669"/>
    <property type="project" value="UniProtKB-KW"/>
</dbReference>
<dbReference type="InterPro" id="IPR051790">
    <property type="entry name" value="Cytochrome_c-biogenesis_DsbD"/>
</dbReference>
<feature type="transmembrane region" description="Helical" evidence="2">
    <location>
        <begin position="32"/>
        <end position="60"/>
    </location>
</feature>
<proteinExistence type="predicted"/>
<feature type="transmembrane region" description="Helical" evidence="2">
    <location>
        <begin position="99"/>
        <end position="128"/>
    </location>
</feature>
<feature type="transmembrane region" description="Helical" evidence="2">
    <location>
        <begin position="180"/>
        <end position="213"/>
    </location>
</feature>
<geneLocation type="plastid" evidence="3"/>
<reference evidence="3" key="1">
    <citation type="journal article" date="2019" name="Mol. Phylogenet. Evol.">
        <title>Morphological evolution and classification of the red algal order Ceramiales inferred using plastid phylogenomics.</title>
        <authorList>
            <person name="Diaz-Tapia P."/>
            <person name="Pasella M.M."/>
            <person name="Verbruggen H."/>
            <person name="Maggs C.A."/>
        </authorList>
    </citation>
    <scope>NUCLEOTIDE SEQUENCE</scope>
    <source>
        <strain evidence="3">PD2952</strain>
    </source>
</reference>
<organism evidence="3">
    <name type="scientific">Crouania attenuata</name>
    <dbReference type="NCBI Taxonomy" id="42002"/>
    <lineage>
        <taxon>Eukaryota</taxon>
        <taxon>Rhodophyta</taxon>
        <taxon>Florideophyceae</taxon>
        <taxon>Rhodymeniophycidae</taxon>
        <taxon>Ceramiales</taxon>
        <taxon>Callithamniaceae</taxon>
        <taxon>Crouania</taxon>
    </lineage>
</organism>
<feature type="transmembrane region" description="Helical" evidence="2">
    <location>
        <begin position="149"/>
        <end position="174"/>
    </location>
</feature>
<evidence type="ECO:0000313" key="3">
    <source>
        <dbReference type="EMBL" id="QCI05447.1"/>
    </source>
</evidence>
<gene>
    <name evidence="3" type="primary">dsbD</name>
</gene>
<keyword evidence="2" id="KW-0472">Membrane</keyword>
<sequence length="243" mass="28234">MNIFPIHYDLYAYYIQQYFCDLINVETNVISLYTLFLLLLAGFFTSLNPCFLSVLPLSISYINMQGYNRIKLILFSLGLSTGFLLIILFLHLLSVQSFYFIFNLPLVSSFIFIVIALSFLQVIDLYSLNISIFSFNFDLSKVKLNISEFFTGMMFSMTTFPCSTPVIISVVFFLSHTKNIFLLFVYMAAYFCGNFLFIFLIFLFLINSINFYLILNMRNIIFQMSGFIMLFFGTLSFLEKIVG</sequence>
<keyword evidence="1" id="KW-0201">Cytochrome c-type biogenesis</keyword>
<reference evidence="3" key="2">
    <citation type="submission" date="2019-04" db="EMBL/GenBank/DDBJ databases">
        <authorList>
            <person name="Pasella M."/>
        </authorList>
    </citation>
    <scope>NUCLEOTIDE SEQUENCE</scope>
    <source>
        <strain evidence="3">PD2952</strain>
    </source>
</reference>
<dbReference type="PANTHER" id="PTHR31272">
    <property type="entry name" value="CYTOCHROME C-TYPE BIOGENESIS PROTEIN HI_1454-RELATED"/>
    <property type="match status" value="1"/>
</dbReference>
<dbReference type="AlphaFoldDB" id="A0A4D6WP78"/>